<dbReference type="KEGG" id="mxe:MYXE_01830"/>
<name>A0AAD1LZ20_MYCXE</name>
<dbReference type="EMBL" id="AP022314">
    <property type="protein sequence ID" value="BBU20394.1"/>
    <property type="molecule type" value="Genomic_DNA"/>
</dbReference>
<evidence type="ECO:0000313" key="2">
    <source>
        <dbReference type="Proteomes" id="UP000464624"/>
    </source>
</evidence>
<proteinExistence type="predicted"/>
<protein>
    <submittedName>
        <fullName evidence="1">Uncharacterized protein</fullName>
    </submittedName>
</protein>
<accession>A0AAD1LZ20</accession>
<evidence type="ECO:0000313" key="1">
    <source>
        <dbReference type="EMBL" id="BBU20394.1"/>
    </source>
</evidence>
<reference evidence="1 2" key="1">
    <citation type="submission" date="2019-12" db="EMBL/GenBank/DDBJ databases">
        <title>Complete genome sequence of Mycolicibacterium xenopi str. JCM15661T.</title>
        <authorList>
            <person name="Yoshida M."/>
            <person name="Fukano H."/>
            <person name="Asakura T."/>
            <person name="Hoshino Y."/>
        </authorList>
    </citation>
    <scope>NUCLEOTIDE SEQUENCE [LARGE SCALE GENOMIC DNA]</scope>
    <source>
        <strain evidence="1 2">JCM 15661T</strain>
    </source>
</reference>
<sequence>MADLVGWWWGLGLEGVVPPPVGALAEGPGPRWDGGRGTFGLAGERCSAEPSTVTVGDDEIIGGSGDGDHTAVVQAMMVGADQHQVGYKSLIYLLLACILPVWRW</sequence>
<gene>
    <name evidence="1" type="ORF">MYXE_01830</name>
</gene>
<dbReference type="Proteomes" id="UP000464624">
    <property type="component" value="Chromosome"/>
</dbReference>
<organism evidence="1 2">
    <name type="scientific">Mycobacterium xenopi</name>
    <dbReference type="NCBI Taxonomy" id="1789"/>
    <lineage>
        <taxon>Bacteria</taxon>
        <taxon>Bacillati</taxon>
        <taxon>Actinomycetota</taxon>
        <taxon>Actinomycetes</taxon>
        <taxon>Mycobacteriales</taxon>
        <taxon>Mycobacteriaceae</taxon>
        <taxon>Mycobacterium</taxon>
    </lineage>
</organism>
<dbReference type="AlphaFoldDB" id="A0AAD1LZ20"/>